<evidence type="ECO:0000313" key="9">
    <source>
        <dbReference type="EMBL" id="CCM63462.1"/>
    </source>
</evidence>
<evidence type="ECO:0000259" key="8">
    <source>
        <dbReference type="Pfam" id="PF01435"/>
    </source>
</evidence>
<comment type="similarity">
    <text evidence="6">Belongs to the peptidase M48 family.</text>
</comment>
<feature type="transmembrane region" description="Helical" evidence="7">
    <location>
        <begin position="35"/>
        <end position="59"/>
    </location>
</feature>
<feature type="transmembrane region" description="Helical" evidence="7">
    <location>
        <begin position="6"/>
        <end position="23"/>
    </location>
</feature>
<dbReference type="InterPro" id="IPR001915">
    <property type="entry name" value="Peptidase_M48"/>
</dbReference>
<dbReference type="STRING" id="1229780.BN381_220036"/>
<dbReference type="Pfam" id="PF01435">
    <property type="entry name" value="Peptidase_M48"/>
    <property type="match status" value="1"/>
</dbReference>
<protein>
    <submittedName>
        <fullName evidence="9">Putative Peptidase M48 Ste24p</fullName>
    </submittedName>
</protein>
<keyword evidence="10" id="KW-1185">Reference proteome</keyword>
<dbReference type="OrthoDB" id="3541294at2"/>
<reference evidence="9 10" key="1">
    <citation type="journal article" date="2013" name="ISME J.">
        <title>Metabolic model for the filamentous 'Candidatus Microthrix parvicella' based on genomic and metagenomic analyses.</title>
        <authorList>
            <person name="Jon McIlroy S."/>
            <person name="Kristiansen R."/>
            <person name="Albertsen M."/>
            <person name="Michael Karst S."/>
            <person name="Rossetti S."/>
            <person name="Lund Nielsen J."/>
            <person name="Tandoi V."/>
            <person name="James Seviour R."/>
            <person name="Nielsen P.H."/>
        </authorList>
    </citation>
    <scope>NUCLEOTIDE SEQUENCE [LARGE SCALE GENOMIC DNA]</scope>
    <source>
        <strain evidence="9 10">RN1</strain>
    </source>
</reference>
<evidence type="ECO:0000256" key="7">
    <source>
        <dbReference type="SAM" id="Phobius"/>
    </source>
</evidence>
<dbReference type="GO" id="GO:0046872">
    <property type="term" value="F:metal ion binding"/>
    <property type="evidence" value="ECO:0007669"/>
    <property type="project" value="UniProtKB-KW"/>
</dbReference>
<name>R4Z4H4_9ACTN</name>
<comment type="cofactor">
    <cofactor evidence="6">
        <name>Zn(2+)</name>
        <dbReference type="ChEBI" id="CHEBI:29105"/>
    </cofactor>
    <text evidence="6">Binds 1 zinc ion per subunit.</text>
</comment>
<evidence type="ECO:0000256" key="6">
    <source>
        <dbReference type="RuleBase" id="RU003983"/>
    </source>
</evidence>
<dbReference type="HOGENOM" id="CLU_060923_0_0_11"/>
<evidence type="ECO:0000313" key="10">
    <source>
        <dbReference type="Proteomes" id="UP000018291"/>
    </source>
</evidence>
<evidence type="ECO:0000256" key="3">
    <source>
        <dbReference type="ARBA" id="ARBA00022801"/>
    </source>
</evidence>
<dbReference type="PANTHER" id="PTHR34978:SF3">
    <property type="entry name" value="SLR0241 PROTEIN"/>
    <property type="match status" value="1"/>
</dbReference>
<dbReference type="eggNOG" id="COG0501">
    <property type="taxonomic scope" value="Bacteria"/>
</dbReference>
<dbReference type="GO" id="GO:0004222">
    <property type="term" value="F:metalloendopeptidase activity"/>
    <property type="evidence" value="ECO:0007669"/>
    <property type="project" value="InterPro"/>
</dbReference>
<gene>
    <name evidence="9" type="ORF">BN381_220036</name>
</gene>
<evidence type="ECO:0000256" key="1">
    <source>
        <dbReference type="ARBA" id="ARBA00022670"/>
    </source>
</evidence>
<keyword evidence="7" id="KW-0812">Transmembrane</keyword>
<organism evidence="9 10">
    <name type="scientific">Candidatus Neomicrothrix parvicella RN1</name>
    <dbReference type="NCBI Taxonomy" id="1229780"/>
    <lineage>
        <taxon>Bacteria</taxon>
        <taxon>Bacillati</taxon>
        <taxon>Actinomycetota</taxon>
        <taxon>Acidimicrobiia</taxon>
        <taxon>Acidimicrobiales</taxon>
        <taxon>Microthrixaceae</taxon>
        <taxon>Candidatus Neomicrothrix</taxon>
    </lineage>
</organism>
<keyword evidence="2" id="KW-0479">Metal-binding</keyword>
<dbReference type="EMBL" id="CANL01000015">
    <property type="protein sequence ID" value="CCM63462.1"/>
    <property type="molecule type" value="Genomic_DNA"/>
</dbReference>
<evidence type="ECO:0000256" key="4">
    <source>
        <dbReference type="ARBA" id="ARBA00022833"/>
    </source>
</evidence>
<keyword evidence="4 6" id="KW-0862">Zinc</keyword>
<keyword evidence="3 6" id="KW-0378">Hydrolase</keyword>
<dbReference type="AlphaFoldDB" id="R4Z4H4"/>
<dbReference type="PANTHER" id="PTHR34978">
    <property type="entry name" value="POSSIBLE SENSOR-TRANSDUCER PROTEIN BLAR"/>
    <property type="match status" value="1"/>
</dbReference>
<accession>R4Z4H4</accession>
<keyword evidence="7" id="KW-1133">Transmembrane helix</keyword>
<keyword evidence="1 6" id="KW-0645">Protease</keyword>
<sequence>MVFGLVLPMIVAVVAASGAAWVQRRLRPDWATWTLTVLSVGAALAVLWALTVLAAGYAAEQPRLAGAIGWCHVLFTSHDRVPAPLGIGAWAALAASAVSVRARVRARRATLRMTHDDVARSSAPMAYAVPGRPGRVIVSEGMLNTLDSAERRVLYAHEHSHLRRHHHRFRQVADIAAAAVPLLSPLNRQVRFATERWADEDAVNEVGDRRLVARAVARAALAASDSDLGPAALGINGSGARGRVEALMAPPTGFAAATVAWVSLGMAGLVISVAGSTVQFHHLVAFLLHICGLD</sequence>
<dbReference type="Proteomes" id="UP000018291">
    <property type="component" value="Unassembled WGS sequence"/>
</dbReference>
<keyword evidence="5 6" id="KW-0482">Metalloprotease</keyword>
<dbReference type="Gene3D" id="3.30.2010.10">
    <property type="entry name" value="Metalloproteases ('zincins'), catalytic domain"/>
    <property type="match status" value="1"/>
</dbReference>
<dbReference type="GO" id="GO:0006508">
    <property type="term" value="P:proteolysis"/>
    <property type="evidence" value="ECO:0007669"/>
    <property type="project" value="UniProtKB-KW"/>
</dbReference>
<evidence type="ECO:0000256" key="5">
    <source>
        <dbReference type="ARBA" id="ARBA00023049"/>
    </source>
</evidence>
<proteinExistence type="inferred from homology"/>
<feature type="domain" description="Peptidase M48" evidence="8">
    <location>
        <begin position="108"/>
        <end position="175"/>
    </location>
</feature>
<dbReference type="InterPro" id="IPR052173">
    <property type="entry name" value="Beta-lactam_resp_regulator"/>
</dbReference>
<evidence type="ECO:0000256" key="2">
    <source>
        <dbReference type="ARBA" id="ARBA00022723"/>
    </source>
</evidence>
<keyword evidence="7" id="KW-0472">Membrane</keyword>
<feature type="transmembrane region" description="Helical" evidence="7">
    <location>
        <begin position="83"/>
        <end position="104"/>
    </location>
</feature>
<comment type="caution">
    <text evidence="9">The sequence shown here is derived from an EMBL/GenBank/DDBJ whole genome shotgun (WGS) entry which is preliminary data.</text>
</comment>